<feature type="transmembrane region" description="Helical" evidence="1">
    <location>
        <begin position="83"/>
        <end position="107"/>
    </location>
</feature>
<accession>F4QD60</accession>
<dbReference type="RefSeq" id="XP_004353965.1">
    <property type="nucleotide sequence ID" value="XM_004353913.1"/>
</dbReference>
<reference evidence="3" key="1">
    <citation type="journal article" date="2011" name="Genome Res.">
        <title>Phylogeny-wide analysis of social amoeba genomes highlights ancient origins for complex intercellular communication.</title>
        <authorList>
            <person name="Heidel A.J."/>
            <person name="Lawal H.M."/>
            <person name="Felder M."/>
            <person name="Schilde C."/>
            <person name="Helps N.R."/>
            <person name="Tunggal B."/>
            <person name="Rivero F."/>
            <person name="John U."/>
            <person name="Schleicher M."/>
            <person name="Eichinger L."/>
            <person name="Platzer M."/>
            <person name="Noegel A.A."/>
            <person name="Schaap P."/>
            <person name="Gloeckner G."/>
        </authorList>
    </citation>
    <scope>NUCLEOTIDE SEQUENCE [LARGE SCALE GENOMIC DNA]</scope>
    <source>
        <strain evidence="3">SH3</strain>
    </source>
</reference>
<dbReference type="Proteomes" id="UP000007797">
    <property type="component" value="Unassembled WGS sequence"/>
</dbReference>
<dbReference type="AlphaFoldDB" id="F4QD60"/>
<sequence length="108" mass="12765">MTPRQLKAKYFELNHALKPFSPKEELYLYELVEQYPKLQDIMMPLEEELLHSDAKIKYSILKVLANGLPTQRMDWIMINSKNICVQFLGFHQSSIVCCFSTLFFLLFD</sequence>
<dbReference type="EMBL" id="GL883029">
    <property type="protein sequence ID" value="EGG14531.1"/>
    <property type="molecule type" value="Genomic_DNA"/>
</dbReference>
<dbReference type="KEGG" id="dfa:DFA_12307"/>
<organism evidence="2 3">
    <name type="scientific">Cavenderia fasciculata</name>
    <name type="common">Slime mold</name>
    <name type="synonym">Dictyostelium fasciculatum</name>
    <dbReference type="NCBI Taxonomy" id="261658"/>
    <lineage>
        <taxon>Eukaryota</taxon>
        <taxon>Amoebozoa</taxon>
        <taxon>Evosea</taxon>
        <taxon>Eumycetozoa</taxon>
        <taxon>Dictyostelia</taxon>
        <taxon>Acytosteliales</taxon>
        <taxon>Cavenderiaceae</taxon>
        <taxon>Cavenderia</taxon>
    </lineage>
</organism>
<keyword evidence="1" id="KW-1133">Transmembrane helix</keyword>
<keyword evidence="3" id="KW-1185">Reference proteome</keyword>
<evidence type="ECO:0000313" key="2">
    <source>
        <dbReference type="EMBL" id="EGG14531.1"/>
    </source>
</evidence>
<dbReference type="GeneID" id="14866070"/>
<evidence type="ECO:0000313" key="3">
    <source>
        <dbReference type="Proteomes" id="UP000007797"/>
    </source>
</evidence>
<protein>
    <submittedName>
        <fullName evidence="2">Uncharacterized protein</fullName>
    </submittedName>
</protein>
<keyword evidence="1" id="KW-0812">Transmembrane</keyword>
<keyword evidence="1" id="KW-0472">Membrane</keyword>
<evidence type="ECO:0000256" key="1">
    <source>
        <dbReference type="SAM" id="Phobius"/>
    </source>
</evidence>
<name>F4QD60_CACFS</name>
<proteinExistence type="predicted"/>
<gene>
    <name evidence="2" type="ORF">DFA_12307</name>
</gene>